<name>A0A8S5LAC2_9CAUD</name>
<organism evidence="1">
    <name type="scientific">Siphoviridae sp. ctFNZ2</name>
    <dbReference type="NCBI Taxonomy" id="2823572"/>
    <lineage>
        <taxon>Viruses</taxon>
        <taxon>Duplodnaviria</taxon>
        <taxon>Heunggongvirae</taxon>
        <taxon>Uroviricota</taxon>
        <taxon>Caudoviricetes</taxon>
    </lineage>
</organism>
<dbReference type="EMBL" id="BK014663">
    <property type="protein sequence ID" value="DAD66861.1"/>
    <property type="molecule type" value="Genomic_DNA"/>
</dbReference>
<reference evidence="1" key="1">
    <citation type="journal article" date="2021" name="Proc. Natl. Acad. Sci. U.S.A.">
        <title>A Catalog of Tens of Thousands of Viruses from Human Metagenomes Reveals Hidden Associations with Chronic Diseases.</title>
        <authorList>
            <person name="Tisza M.J."/>
            <person name="Buck C.B."/>
        </authorList>
    </citation>
    <scope>NUCLEOTIDE SEQUENCE</scope>
    <source>
        <strain evidence="1">CtFNZ2</strain>
    </source>
</reference>
<proteinExistence type="predicted"/>
<sequence length="133" mass="15694">MRYGENYYFIYPDGQVLMATWLNSKMDNGMYNQNNVFETRQEALLESERRTLIARIHRFRDKCNASEKQLDWQKFNQEKYFISYDVSSGDLFVSSNRITNDLNLFGYFATYSGAETAIIMFGAKIKRLFLEVA</sequence>
<protein>
    <submittedName>
        <fullName evidence="1">Uncharacterized protein</fullName>
    </submittedName>
</protein>
<accession>A0A8S5LAC2</accession>
<evidence type="ECO:0000313" key="1">
    <source>
        <dbReference type="EMBL" id="DAD66861.1"/>
    </source>
</evidence>